<dbReference type="AlphaFoldDB" id="A0A2A4MNF1"/>
<dbReference type="CDD" id="cd18011">
    <property type="entry name" value="DEXDc_RapA"/>
    <property type="match status" value="1"/>
</dbReference>
<accession>A0A2A4MNF1</accession>
<reference evidence="5" key="1">
    <citation type="submission" date="2017-08" db="EMBL/GenBank/DDBJ databases">
        <title>A dynamic microbial community with high functional redundancy inhabits the cold, oxic subseafloor aquifer.</title>
        <authorList>
            <person name="Tully B.J."/>
            <person name="Wheat C.G."/>
            <person name="Glazer B.T."/>
            <person name="Huber J.A."/>
        </authorList>
    </citation>
    <scope>NUCLEOTIDE SEQUENCE [LARGE SCALE GENOMIC DNA]</scope>
</reference>
<dbReference type="InterPro" id="IPR014001">
    <property type="entry name" value="Helicase_ATP-bd"/>
</dbReference>
<evidence type="ECO:0000256" key="2">
    <source>
        <dbReference type="ARBA" id="ARBA00022806"/>
    </source>
</evidence>
<sequence length="499" mass="57004">MSQFTLGQKWISHAEPDLAMGRISNIEHRTITVSFDICDEQRTYAQAQAPLSRVRFSRGDQVTLINGDQLRITRVSEAQGLLNYHGQLEVADRPDEPSAALPEVSICETELDPNIRFSKPQDRLFTHQFDDNRWFNLRYDTWRHISRLASADSRGLYGPRISLIPHQLYIANEVARRFAPRVLLADEVGLGKTIEAGLIVHQQLQTGRASRILIIVPEALSFQWFVEMIRRFNLSFTVLDEERCFQISSDNSEIDSDDPYAEVFNPFEAQQLMLCSLNLFIENPDRIEQVLDAEWDLVVVDEAHHLHWTPEQESLEYKIVALISQVTQGLLLLTATPEQLGRTGHFARLKLLDPHRFHDYQQFIDEEQQFEVIADAATDLLRGSDSEKLSARTLIQKTLDLSTADSPQSDADLISALLDRHGTGRVLFRNVRSSIKGFPKRIANPYPLQAPSEYTDLGLPYPEASHSNWTKIDTRLPWLAELLLANSKKKFLLICAHKK</sequence>
<dbReference type="PROSITE" id="PS51192">
    <property type="entry name" value="HELICASE_ATP_BIND_1"/>
    <property type="match status" value="1"/>
</dbReference>
<dbReference type="NCBIfam" id="NF003426">
    <property type="entry name" value="PRK04914.1"/>
    <property type="match status" value="1"/>
</dbReference>
<dbReference type="Gene3D" id="2.30.30.140">
    <property type="match status" value="1"/>
</dbReference>
<evidence type="ECO:0000313" key="4">
    <source>
        <dbReference type="EMBL" id="PCH61453.1"/>
    </source>
</evidence>
<name>A0A2A4MNF1_9GAMM</name>
<dbReference type="InterPro" id="IPR027417">
    <property type="entry name" value="P-loop_NTPase"/>
</dbReference>
<dbReference type="PANTHER" id="PTHR45766:SF6">
    <property type="entry name" value="SWI_SNF-RELATED MATRIX-ASSOCIATED ACTIN-DEPENDENT REGULATOR OF CHROMATIN SUBFAMILY A-LIKE PROTEIN 1"/>
    <property type="match status" value="1"/>
</dbReference>
<evidence type="ECO:0000313" key="5">
    <source>
        <dbReference type="Proteomes" id="UP000218172"/>
    </source>
</evidence>
<feature type="domain" description="Helicase ATP-binding" evidence="3">
    <location>
        <begin position="173"/>
        <end position="355"/>
    </location>
</feature>
<dbReference type="GO" id="GO:0005524">
    <property type="term" value="F:ATP binding"/>
    <property type="evidence" value="ECO:0007669"/>
    <property type="project" value="UniProtKB-KW"/>
</dbReference>
<dbReference type="InterPro" id="IPR040766">
    <property type="entry name" value="Tudor_2_RapA"/>
</dbReference>
<dbReference type="InterPro" id="IPR057342">
    <property type="entry name" value="DEXDc_RapA"/>
</dbReference>
<proteinExistence type="predicted"/>
<dbReference type="Pfam" id="PF00176">
    <property type="entry name" value="SNF2-rel_dom"/>
    <property type="match status" value="1"/>
</dbReference>
<organism evidence="4 5">
    <name type="scientific">SAR86 cluster bacterium</name>
    <dbReference type="NCBI Taxonomy" id="2030880"/>
    <lineage>
        <taxon>Bacteria</taxon>
        <taxon>Pseudomonadati</taxon>
        <taxon>Pseudomonadota</taxon>
        <taxon>Gammaproteobacteria</taxon>
        <taxon>SAR86 cluster</taxon>
    </lineage>
</organism>
<dbReference type="InterPro" id="IPR000330">
    <property type="entry name" value="SNF2_N"/>
</dbReference>
<evidence type="ECO:0000256" key="1">
    <source>
        <dbReference type="ARBA" id="ARBA00022801"/>
    </source>
</evidence>
<evidence type="ECO:0000259" key="3">
    <source>
        <dbReference type="PROSITE" id="PS51192"/>
    </source>
</evidence>
<dbReference type="InterPro" id="IPR040765">
    <property type="entry name" value="Tudor_1_RapA"/>
</dbReference>
<gene>
    <name evidence="4" type="ORF">COC19_04795</name>
</gene>
<dbReference type="Pfam" id="PF18337">
    <property type="entry name" value="Tudor_RapA"/>
    <property type="match status" value="1"/>
</dbReference>
<dbReference type="SMART" id="SM00487">
    <property type="entry name" value="DEXDc"/>
    <property type="match status" value="1"/>
</dbReference>
<keyword evidence="1" id="KW-0378">Hydrolase</keyword>
<keyword evidence="2" id="KW-0067">ATP-binding</keyword>
<dbReference type="EMBL" id="NVQR01000067">
    <property type="protein sequence ID" value="PCH61453.1"/>
    <property type="molecule type" value="Genomic_DNA"/>
</dbReference>
<dbReference type="Proteomes" id="UP000218172">
    <property type="component" value="Unassembled WGS sequence"/>
</dbReference>
<keyword evidence="2" id="KW-0347">Helicase</keyword>
<keyword evidence="2" id="KW-0547">Nucleotide-binding</keyword>
<dbReference type="Gene3D" id="2.30.30.930">
    <property type="match status" value="1"/>
</dbReference>
<dbReference type="GO" id="GO:0004386">
    <property type="term" value="F:helicase activity"/>
    <property type="evidence" value="ECO:0007669"/>
    <property type="project" value="UniProtKB-KW"/>
</dbReference>
<dbReference type="Gene3D" id="3.40.50.10810">
    <property type="entry name" value="Tandem AAA-ATPase domain"/>
    <property type="match status" value="1"/>
</dbReference>
<dbReference type="InterPro" id="IPR038718">
    <property type="entry name" value="SNF2-like_sf"/>
</dbReference>
<dbReference type="Pfam" id="PF18339">
    <property type="entry name" value="Tudor_1_RapA"/>
    <property type="match status" value="1"/>
</dbReference>
<feature type="non-terminal residue" evidence="4">
    <location>
        <position position="499"/>
    </location>
</feature>
<comment type="caution">
    <text evidence="4">The sequence shown here is derived from an EMBL/GenBank/DDBJ whole genome shotgun (WGS) entry which is preliminary data.</text>
</comment>
<dbReference type="SUPFAM" id="SSF52540">
    <property type="entry name" value="P-loop containing nucleoside triphosphate hydrolases"/>
    <property type="match status" value="1"/>
</dbReference>
<protein>
    <submittedName>
        <fullName evidence="4">RNA polymerase-associated protein RapA</fullName>
    </submittedName>
</protein>
<dbReference type="GO" id="GO:0016787">
    <property type="term" value="F:hydrolase activity"/>
    <property type="evidence" value="ECO:0007669"/>
    <property type="project" value="UniProtKB-KW"/>
</dbReference>
<dbReference type="PANTHER" id="PTHR45766">
    <property type="entry name" value="DNA ANNEALING HELICASE AND ENDONUCLEASE ZRANB3 FAMILY MEMBER"/>
    <property type="match status" value="1"/>
</dbReference>